<dbReference type="Proteomes" id="UP000800094">
    <property type="component" value="Unassembled WGS sequence"/>
</dbReference>
<reference evidence="2" key="1">
    <citation type="journal article" date="2020" name="Stud. Mycol.">
        <title>101 Dothideomycetes genomes: a test case for predicting lifestyles and emergence of pathogens.</title>
        <authorList>
            <person name="Haridas S."/>
            <person name="Albert R."/>
            <person name="Binder M."/>
            <person name="Bloem J."/>
            <person name="Labutti K."/>
            <person name="Salamov A."/>
            <person name="Andreopoulos B."/>
            <person name="Baker S."/>
            <person name="Barry K."/>
            <person name="Bills G."/>
            <person name="Bluhm B."/>
            <person name="Cannon C."/>
            <person name="Castanera R."/>
            <person name="Culley D."/>
            <person name="Daum C."/>
            <person name="Ezra D."/>
            <person name="Gonzalez J."/>
            <person name="Henrissat B."/>
            <person name="Kuo A."/>
            <person name="Liang C."/>
            <person name="Lipzen A."/>
            <person name="Lutzoni F."/>
            <person name="Magnuson J."/>
            <person name="Mondo S."/>
            <person name="Nolan M."/>
            <person name="Ohm R."/>
            <person name="Pangilinan J."/>
            <person name="Park H.-J."/>
            <person name="Ramirez L."/>
            <person name="Alfaro M."/>
            <person name="Sun H."/>
            <person name="Tritt A."/>
            <person name="Yoshinaga Y."/>
            <person name="Zwiers L.-H."/>
            <person name="Turgeon B."/>
            <person name="Goodwin S."/>
            <person name="Spatafora J."/>
            <person name="Crous P."/>
            <person name="Grigoriev I."/>
        </authorList>
    </citation>
    <scope>NUCLEOTIDE SEQUENCE</scope>
    <source>
        <strain evidence="2">CBS 122368</strain>
    </source>
</reference>
<dbReference type="RefSeq" id="XP_033681375.1">
    <property type="nucleotide sequence ID" value="XM_033833569.1"/>
</dbReference>
<protein>
    <submittedName>
        <fullName evidence="2">Uncharacterized protein</fullName>
    </submittedName>
</protein>
<name>A0A6A6I7M4_9PLEO</name>
<feature type="compositionally biased region" description="Polar residues" evidence="1">
    <location>
        <begin position="69"/>
        <end position="79"/>
    </location>
</feature>
<evidence type="ECO:0000313" key="3">
    <source>
        <dbReference type="Proteomes" id="UP000800094"/>
    </source>
</evidence>
<organism evidence="2 3">
    <name type="scientific">Trematosphaeria pertusa</name>
    <dbReference type="NCBI Taxonomy" id="390896"/>
    <lineage>
        <taxon>Eukaryota</taxon>
        <taxon>Fungi</taxon>
        <taxon>Dikarya</taxon>
        <taxon>Ascomycota</taxon>
        <taxon>Pezizomycotina</taxon>
        <taxon>Dothideomycetes</taxon>
        <taxon>Pleosporomycetidae</taxon>
        <taxon>Pleosporales</taxon>
        <taxon>Massarineae</taxon>
        <taxon>Trematosphaeriaceae</taxon>
        <taxon>Trematosphaeria</taxon>
    </lineage>
</organism>
<dbReference type="AlphaFoldDB" id="A0A6A6I7M4"/>
<evidence type="ECO:0000313" key="2">
    <source>
        <dbReference type="EMBL" id="KAF2246371.1"/>
    </source>
</evidence>
<feature type="compositionally biased region" description="Low complexity" evidence="1">
    <location>
        <begin position="90"/>
        <end position="106"/>
    </location>
</feature>
<accession>A0A6A6I7M4</accession>
<proteinExistence type="predicted"/>
<gene>
    <name evidence="2" type="ORF">BU26DRAFT_566754</name>
</gene>
<sequence length="139" mass="15403">MSTANQTIPVDLLPVPEDQFQRAQFNPQAHLKHKKSFVNKVFSKRSGSNSSKRRKDDAADDTSERDSIRTTTSNSSGSIRSIMFRKHRSNTSTSTSSTASTFSESGSIYSNMSLGSNASSSSECDKYGMPKSQWIPQYF</sequence>
<dbReference type="EMBL" id="ML987198">
    <property type="protein sequence ID" value="KAF2246371.1"/>
    <property type="molecule type" value="Genomic_DNA"/>
</dbReference>
<feature type="compositionally biased region" description="Basic and acidic residues" evidence="1">
    <location>
        <begin position="54"/>
        <end position="68"/>
    </location>
</feature>
<keyword evidence="3" id="KW-1185">Reference proteome</keyword>
<dbReference type="GeneID" id="54586899"/>
<feature type="region of interest" description="Disordered" evidence="1">
    <location>
        <begin position="36"/>
        <end position="106"/>
    </location>
</feature>
<evidence type="ECO:0000256" key="1">
    <source>
        <dbReference type="SAM" id="MobiDB-lite"/>
    </source>
</evidence>